<evidence type="ECO:0000259" key="1">
    <source>
        <dbReference type="Pfam" id="PF13476"/>
    </source>
</evidence>
<dbReference type="RefSeq" id="WP_258987513.1">
    <property type="nucleotide sequence ID" value="NZ_JALIGE010000071.1"/>
</dbReference>
<name>A0ABT2DZ81_9ENTR</name>
<dbReference type="EMBL" id="JALIGE010000071">
    <property type="protein sequence ID" value="MCS2160924.1"/>
    <property type="molecule type" value="Genomic_DNA"/>
</dbReference>
<keyword evidence="3" id="KW-1185">Reference proteome</keyword>
<dbReference type="Pfam" id="PF13476">
    <property type="entry name" value="AAA_23"/>
    <property type="match status" value="1"/>
</dbReference>
<dbReference type="Proteomes" id="UP001205357">
    <property type="component" value="Unassembled WGS sequence"/>
</dbReference>
<dbReference type="Gene3D" id="3.40.50.300">
    <property type="entry name" value="P-loop containing nucleotide triphosphate hydrolases"/>
    <property type="match status" value="1"/>
</dbReference>
<proteinExistence type="predicted"/>
<dbReference type="InterPro" id="IPR038729">
    <property type="entry name" value="Rad50/SbcC_AAA"/>
</dbReference>
<evidence type="ECO:0000313" key="3">
    <source>
        <dbReference type="Proteomes" id="UP001205357"/>
    </source>
</evidence>
<organism evidence="2 3">
    <name type="scientific">Scandinavium hiltneri</name>
    <dbReference type="NCBI Taxonomy" id="2926519"/>
    <lineage>
        <taxon>Bacteria</taxon>
        <taxon>Pseudomonadati</taxon>
        <taxon>Pseudomonadota</taxon>
        <taxon>Gammaproteobacteria</taxon>
        <taxon>Enterobacterales</taxon>
        <taxon>Enterobacteriaceae</taxon>
        <taxon>Scandinavium</taxon>
    </lineage>
</organism>
<accession>A0ABT2DZ81</accession>
<dbReference type="PANTHER" id="PTHR32182">
    <property type="entry name" value="DNA REPLICATION AND REPAIR PROTEIN RECF"/>
    <property type="match status" value="1"/>
</dbReference>
<dbReference type="InterPro" id="IPR027417">
    <property type="entry name" value="P-loop_NTPase"/>
</dbReference>
<reference evidence="2 3" key="1">
    <citation type="submission" date="2022-04" db="EMBL/GenBank/DDBJ databases">
        <title>Proposal of a three novel species of Scandinavium, Scandinavium hiltneri, Scandinavium manionii, Scandinavium tedordense.</title>
        <authorList>
            <person name="Maddock D.W."/>
            <person name="Brady C.L."/>
            <person name="Denman S."/>
            <person name="Arnold D."/>
        </authorList>
    </citation>
    <scope>NUCLEOTIDE SEQUENCE [LARGE SCALE GENOMIC DNA]</scope>
    <source>
        <strain evidence="2 3">H11S7</strain>
    </source>
</reference>
<feature type="domain" description="Rad50/SbcC-type AAA" evidence="1">
    <location>
        <begin position="5"/>
        <end position="63"/>
    </location>
</feature>
<sequence>MVITRLIIEGFKGFKDRFCIEFNESVNIIVGDNEAGKSTILEAINLGLTGLYAGKPVKNNISQYLFNDQLVKEYLDSLTTAARLPPPALFVELHFQKTPDTAFMEGDGNCQKSSSVGVVFKIKFNEDYKAAYEALLKAGDIRTLPIEYYDIEWKGNPPIFNGGDK</sequence>
<comment type="caution">
    <text evidence="2">The sequence shown here is derived from an EMBL/GenBank/DDBJ whole genome shotgun (WGS) entry which is preliminary data.</text>
</comment>
<dbReference type="SUPFAM" id="SSF52540">
    <property type="entry name" value="P-loop containing nucleoside triphosphate hydrolases"/>
    <property type="match status" value="1"/>
</dbReference>
<protein>
    <submittedName>
        <fullName evidence="2">AAA family ATPase</fullName>
    </submittedName>
</protein>
<dbReference type="PANTHER" id="PTHR32182:SF0">
    <property type="entry name" value="DNA REPLICATION AND REPAIR PROTEIN RECF"/>
    <property type="match status" value="1"/>
</dbReference>
<gene>
    <name evidence="2" type="ORF">MUU47_07245</name>
</gene>
<evidence type="ECO:0000313" key="2">
    <source>
        <dbReference type="EMBL" id="MCS2160924.1"/>
    </source>
</evidence>